<dbReference type="InterPro" id="IPR003595">
    <property type="entry name" value="Tyr_Pase_cat"/>
</dbReference>
<dbReference type="GO" id="GO:0004725">
    <property type="term" value="F:protein tyrosine phosphatase activity"/>
    <property type="evidence" value="ECO:0007669"/>
    <property type="project" value="InterPro"/>
</dbReference>
<dbReference type="InterPro" id="IPR000242">
    <property type="entry name" value="PTP_cat"/>
</dbReference>
<dbReference type="SMART" id="SM00404">
    <property type="entry name" value="PTPc_motif"/>
    <property type="match status" value="1"/>
</dbReference>
<feature type="compositionally biased region" description="Low complexity" evidence="2">
    <location>
        <begin position="125"/>
        <end position="136"/>
    </location>
</feature>
<feature type="region of interest" description="Disordered" evidence="2">
    <location>
        <begin position="518"/>
        <end position="547"/>
    </location>
</feature>
<evidence type="ECO:0000256" key="2">
    <source>
        <dbReference type="SAM" id="MobiDB-lite"/>
    </source>
</evidence>
<dbReference type="EMBL" id="JAATWM020000035">
    <property type="protein sequence ID" value="KAF9872806.1"/>
    <property type="molecule type" value="Genomic_DNA"/>
</dbReference>
<dbReference type="Proteomes" id="UP000781932">
    <property type="component" value="Unassembled WGS sequence"/>
</dbReference>
<dbReference type="Pfam" id="PF00102">
    <property type="entry name" value="Y_phosphatase"/>
    <property type="match status" value="1"/>
</dbReference>
<feature type="compositionally biased region" description="Low complexity" evidence="2">
    <location>
        <begin position="47"/>
        <end position="58"/>
    </location>
</feature>
<dbReference type="InterPro" id="IPR000387">
    <property type="entry name" value="Tyr_Pase_dom"/>
</dbReference>
<proteinExistence type="inferred from homology"/>
<name>A0A9P6LH27_9PEZI</name>
<dbReference type="PRINTS" id="PR00700">
    <property type="entry name" value="PRTYPHPHTASE"/>
</dbReference>
<gene>
    <name evidence="5" type="ORF">CkaCkLH20_09669</name>
</gene>
<reference evidence="5" key="2">
    <citation type="submission" date="2020-11" db="EMBL/GenBank/DDBJ databases">
        <title>Whole genome sequencing of Colletotrichum sp.</title>
        <authorList>
            <person name="Li H."/>
        </authorList>
    </citation>
    <scope>NUCLEOTIDE SEQUENCE</scope>
    <source>
        <strain evidence="5">CkLH20</strain>
    </source>
</reference>
<dbReference type="PANTHER" id="PTHR19134:SF449">
    <property type="entry name" value="TYROSINE-PROTEIN PHOSPHATASE 1"/>
    <property type="match status" value="1"/>
</dbReference>
<evidence type="ECO:0000259" key="3">
    <source>
        <dbReference type="PROSITE" id="PS50055"/>
    </source>
</evidence>
<reference evidence="5" key="1">
    <citation type="submission" date="2020-03" db="EMBL/GenBank/DDBJ databases">
        <authorList>
            <person name="He L."/>
        </authorList>
    </citation>
    <scope>NUCLEOTIDE SEQUENCE</scope>
    <source>
        <strain evidence="5">CkLH20</strain>
    </source>
</reference>
<dbReference type="PROSITE" id="PS50056">
    <property type="entry name" value="TYR_PHOSPHATASE_2"/>
    <property type="match status" value="1"/>
</dbReference>
<feature type="domain" description="Tyrosine-protein phosphatase" evidence="3">
    <location>
        <begin position="249"/>
        <end position="510"/>
    </location>
</feature>
<dbReference type="InterPro" id="IPR016130">
    <property type="entry name" value="Tyr_Pase_AS"/>
</dbReference>
<evidence type="ECO:0000256" key="1">
    <source>
        <dbReference type="ARBA" id="ARBA00009649"/>
    </source>
</evidence>
<feature type="compositionally biased region" description="Basic residues" evidence="2">
    <location>
        <begin position="75"/>
        <end position="94"/>
    </location>
</feature>
<dbReference type="RefSeq" id="XP_038742267.1">
    <property type="nucleotide sequence ID" value="XM_038892384.1"/>
</dbReference>
<dbReference type="OrthoDB" id="10253954at2759"/>
<keyword evidence="6" id="KW-1185">Reference proteome</keyword>
<dbReference type="PROSITE" id="PS00383">
    <property type="entry name" value="TYR_PHOSPHATASE_1"/>
    <property type="match status" value="1"/>
</dbReference>
<dbReference type="InterPro" id="IPR050348">
    <property type="entry name" value="Protein-Tyr_Phosphatase"/>
</dbReference>
<organism evidence="5 6">
    <name type="scientific">Colletotrichum karsti</name>
    <dbReference type="NCBI Taxonomy" id="1095194"/>
    <lineage>
        <taxon>Eukaryota</taxon>
        <taxon>Fungi</taxon>
        <taxon>Dikarya</taxon>
        <taxon>Ascomycota</taxon>
        <taxon>Pezizomycotina</taxon>
        <taxon>Sordariomycetes</taxon>
        <taxon>Hypocreomycetidae</taxon>
        <taxon>Glomerellales</taxon>
        <taxon>Glomerellaceae</taxon>
        <taxon>Colletotrichum</taxon>
        <taxon>Colletotrichum boninense species complex</taxon>
    </lineage>
</organism>
<dbReference type="SUPFAM" id="SSF52799">
    <property type="entry name" value="(Phosphotyrosine protein) phosphatases II"/>
    <property type="match status" value="1"/>
</dbReference>
<comment type="caution">
    <text evidence="5">The sequence shown here is derived from an EMBL/GenBank/DDBJ whole genome shotgun (WGS) entry which is preliminary data.</text>
</comment>
<dbReference type="SMART" id="SM00194">
    <property type="entry name" value="PTPc"/>
    <property type="match status" value="1"/>
</dbReference>
<dbReference type="GeneID" id="62165458"/>
<feature type="compositionally biased region" description="Basic residues" evidence="2">
    <location>
        <begin position="1"/>
        <end position="12"/>
    </location>
</feature>
<dbReference type="PANTHER" id="PTHR19134">
    <property type="entry name" value="RECEPTOR-TYPE TYROSINE-PROTEIN PHOSPHATASE"/>
    <property type="match status" value="1"/>
</dbReference>
<comment type="similarity">
    <text evidence="1">Belongs to the protein-tyrosine phosphatase family. Non-receptor class subfamily.</text>
</comment>
<dbReference type="AlphaFoldDB" id="A0A9P6LH27"/>
<protein>
    <submittedName>
        <fullName evidence="5">Protein-tyrosine phosphatase</fullName>
    </submittedName>
</protein>
<sequence>MDHLPKFRRKPKIPTISTTDVKPPPSRTNGAGILEQHDNSSPQQIYPPSTTTVTVTGGTPPPTADRRSPTPTKPGLRKSAFRGLHLRSSAKRARSPPTTTSSLPSPPAVISPPRGGLDGARDAENTTSTTTTTNEPTKPKIPAFLDLPTPGRSPSRSPSRWKPSSRKRGLGADHDMSRLPAELENKFHELVWQERNRLALGMAPPTPTTTDPDAGAAAAAAATTTTTSNTDDSCKWGSYKQTDLRRGVQDRYFNIKPWNHNRVKLRVAPDELDYVNASSISLPSPSNPYLPPLRYIAMQGPTQASLDFVWRMVAEQLSSPVVIVQLTSMFENNQPKCFPYLPMDDTSPPWTLNETDGWNDGWSATLAFDSLQLLEDGAIEVRKLRLRVGDELEDRVVWHMLYTKWPDFGVPAVDDLASFFTLMRLSREYNAGAGEDAAPRIIHCSAGVGRTGTFITLEHLMRELETGALEHGGEQEDPIYATVDCLREQRRSMVQAEAQYLFLYQVLRKLWQDKYDVAEDGGGGSDGDSSGGEPAAKRLEVEGESSD</sequence>
<feature type="compositionally biased region" description="Gly residues" evidence="2">
    <location>
        <begin position="520"/>
        <end position="530"/>
    </location>
</feature>
<feature type="domain" description="Tyrosine specific protein phosphatases" evidence="4">
    <location>
        <begin position="417"/>
        <end position="501"/>
    </location>
</feature>
<evidence type="ECO:0000313" key="5">
    <source>
        <dbReference type="EMBL" id="KAF9872806.1"/>
    </source>
</evidence>
<dbReference type="PROSITE" id="PS50055">
    <property type="entry name" value="TYR_PHOSPHATASE_PTP"/>
    <property type="match status" value="1"/>
</dbReference>
<dbReference type="CDD" id="cd18533">
    <property type="entry name" value="PTP_fungal"/>
    <property type="match status" value="1"/>
</dbReference>
<dbReference type="Gene3D" id="3.90.190.10">
    <property type="entry name" value="Protein tyrosine phosphatase superfamily"/>
    <property type="match status" value="1"/>
</dbReference>
<accession>A0A9P6LH27</accession>
<dbReference type="InterPro" id="IPR029021">
    <property type="entry name" value="Prot-tyrosine_phosphatase-like"/>
</dbReference>
<evidence type="ECO:0000313" key="6">
    <source>
        <dbReference type="Proteomes" id="UP000781932"/>
    </source>
</evidence>
<feature type="compositionally biased region" description="Low complexity" evidence="2">
    <location>
        <begin position="148"/>
        <end position="162"/>
    </location>
</feature>
<evidence type="ECO:0000259" key="4">
    <source>
        <dbReference type="PROSITE" id="PS50056"/>
    </source>
</evidence>
<feature type="region of interest" description="Disordered" evidence="2">
    <location>
        <begin position="1"/>
        <end position="174"/>
    </location>
</feature>